<protein>
    <recommendedName>
        <fullName evidence="2">histidine kinase</fullName>
        <ecNumber evidence="2">2.7.13.3</ecNumber>
    </recommendedName>
</protein>
<dbReference type="InterPro" id="IPR011123">
    <property type="entry name" value="Y_Y_Y"/>
</dbReference>
<keyword evidence="4" id="KW-0175">Coiled coil</keyword>
<dbReference type="EMBL" id="JAERQG010000001">
    <property type="protein sequence ID" value="MBL0764637.1"/>
    <property type="molecule type" value="Genomic_DNA"/>
</dbReference>
<dbReference type="InterPro" id="IPR005467">
    <property type="entry name" value="His_kinase_dom"/>
</dbReference>
<evidence type="ECO:0000256" key="2">
    <source>
        <dbReference type="ARBA" id="ARBA00012438"/>
    </source>
</evidence>
<sequence>MTNVFRIICFLSISFRMFAQEPYEQMRFNSYSVDDGLSQNIVEAILQDSEGFMWFGTQDGLNRFDGGNFRTYYFKIDDSTSLSNNYVKVLYEDPKGNIWVGTYGGGLNKFDRKETFVRYTAESQKANGINDNVVYNIVQTDENTLWMGTKSGLNQMNIREESFSHYTAEKDKGDLVNNVVYALIKAEEANKLWVGTRNGLDLFDIKTKTTTHFPKVKQDGASIDVRDLYLDDNGTLWIATKGDGVFFKERMDNTFHHIKLSTDDEDPVYARKIYPGDNSSVWIGTFGEGLFYVNSDKEVEFTFKQSNKISTLSEDRVVAMYKDEASNYWVGTHGGGLNYFNLEANKFKHYTARKDEPNTLSHSAVNYIYEDKGGQIYVATDAGIDIITNDSDKSGNLKFKNIIGSASEKLDDRGWLLYEDSENTLWVGLWNYGLSKYDRKTGKLTSYTHDPDDKSSIGSNYIESIEEDEIGNLWIGLIGGGLDYYDKQSGTFKHYVNDKDNPSSLSNNRVHAITYDSKGRLWVGTDFGLNLYDPSTDGFKHFQYNADDSLSLNYDIVRVLYMDSNGTMWIGTGGGGISKMVETDDGDIRFQHFTTSDGLPNNNIAAIVEDDDHKLWITTFQGMASFNPITEEFRSYSTNDGLQGQEFIRRSAFKSSDGRIFMGGYNGLNVFHPSNIQDATYEPDVRLVGVDIFNNKKTKKRLDFHEDTILLKHNDYLISFEVAATDYTSVNDNRYAYRLVGFDNEWVDNKNRRHFSYTNLPAGDYKLQVRATNSDGVWSPNTMSVSLSVIPPFWQTLWFQVFVVLLGGLVIFGYIRWRIYNLRKSKQKLKTLVGERTKEIEQVNQRLLKNQSLVNEQKDQISLQHEEIMKQNKIIQKQNDELKLANIQLEQTVKSRTKELRETNRELFASNHELDTFFYRAAHDLKGPVSTILGLTYLALKDGPDKQMHEYLRKMDDTAKRMSEILFNLQKINKIKHTNAEISEFRLMDVIHQALKDNIPDNEQIEQFINCDYYGVEDDTLIKCDFILLKIIFSNLFSNALKFSKPGEKTKVNIQFRSNEQSKTYRIVFEDFGVGIPEEFRDKVFDMFFIANDRNPGTGLGLYSTKMAVKKLGGSIIVDPSFESSSAFLVQIPFPAVVEEVEETV</sequence>
<dbReference type="Pfam" id="PF00512">
    <property type="entry name" value="HisKA"/>
    <property type="match status" value="1"/>
</dbReference>
<dbReference type="SMART" id="SM00387">
    <property type="entry name" value="HATPase_c"/>
    <property type="match status" value="1"/>
</dbReference>
<keyword evidence="3" id="KW-0597">Phosphoprotein</keyword>
<name>A0A937AL06_9BACT</name>
<dbReference type="SUPFAM" id="SSF55874">
    <property type="entry name" value="ATPase domain of HSP90 chaperone/DNA topoisomerase II/histidine kinase"/>
    <property type="match status" value="1"/>
</dbReference>
<dbReference type="EC" id="2.7.13.3" evidence="2"/>
<organism evidence="7 8">
    <name type="scientific">Marivirga atlantica</name>
    <dbReference type="NCBI Taxonomy" id="1548457"/>
    <lineage>
        <taxon>Bacteria</taxon>
        <taxon>Pseudomonadati</taxon>
        <taxon>Bacteroidota</taxon>
        <taxon>Cytophagia</taxon>
        <taxon>Cytophagales</taxon>
        <taxon>Marivirgaceae</taxon>
        <taxon>Marivirga</taxon>
    </lineage>
</organism>
<evidence type="ECO:0000256" key="5">
    <source>
        <dbReference type="SAM" id="Phobius"/>
    </source>
</evidence>
<dbReference type="Pfam" id="PF02518">
    <property type="entry name" value="HATPase_c"/>
    <property type="match status" value="1"/>
</dbReference>
<dbReference type="RefSeq" id="WP_201918395.1">
    <property type="nucleotide sequence ID" value="NZ_JAERQG010000001.1"/>
</dbReference>
<dbReference type="SUPFAM" id="SSF47384">
    <property type="entry name" value="Homodimeric domain of signal transducing histidine kinase"/>
    <property type="match status" value="1"/>
</dbReference>
<dbReference type="Pfam" id="PF07495">
    <property type="entry name" value="Y_Y_Y"/>
    <property type="match status" value="1"/>
</dbReference>
<dbReference type="InterPro" id="IPR003594">
    <property type="entry name" value="HATPase_dom"/>
</dbReference>
<dbReference type="InterPro" id="IPR004358">
    <property type="entry name" value="Sig_transdc_His_kin-like_C"/>
</dbReference>
<dbReference type="AlphaFoldDB" id="A0A937AL06"/>
<evidence type="ECO:0000259" key="6">
    <source>
        <dbReference type="PROSITE" id="PS50109"/>
    </source>
</evidence>
<dbReference type="SUPFAM" id="SSF63829">
    <property type="entry name" value="Calcium-dependent phosphotriesterase"/>
    <property type="match status" value="3"/>
</dbReference>
<dbReference type="Gene3D" id="2.130.10.10">
    <property type="entry name" value="YVTN repeat-like/Quinoprotein amine dehydrogenase"/>
    <property type="match status" value="3"/>
</dbReference>
<feature type="domain" description="Histidine kinase" evidence="6">
    <location>
        <begin position="920"/>
        <end position="1136"/>
    </location>
</feature>
<dbReference type="InterPro" id="IPR011110">
    <property type="entry name" value="Reg_prop"/>
</dbReference>
<dbReference type="Gene3D" id="2.60.40.10">
    <property type="entry name" value="Immunoglobulins"/>
    <property type="match status" value="1"/>
</dbReference>
<accession>A0A937AL06</accession>
<dbReference type="PROSITE" id="PS50109">
    <property type="entry name" value="HIS_KIN"/>
    <property type="match status" value="1"/>
</dbReference>
<dbReference type="InterPro" id="IPR013783">
    <property type="entry name" value="Ig-like_fold"/>
</dbReference>
<comment type="catalytic activity">
    <reaction evidence="1">
        <text>ATP + protein L-histidine = ADP + protein N-phospho-L-histidine.</text>
        <dbReference type="EC" id="2.7.13.3"/>
    </reaction>
</comment>
<feature type="coiled-coil region" evidence="4">
    <location>
        <begin position="865"/>
        <end position="906"/>
    </location>
</feature>
<dbReference type="Gene3D" id="3.30.565.10">
    <property type="entry name" value="Histidine kinase-like ATPase, C-terminal domain"/>
    <property type="match status" value="1"/>
</dbReference>
<evidence type="ECO:0000256" key="4">
    <source>
        <dbReference type="SAM" id="Coils"/>
    </source>
</evidence>
<dbReference type="PANTHER" id="PTHR43547:SF2">
    <property type="entry name" value="HYBRID SIGNAL TRANSDUCTION HISTIDINE KINASE C"/>
    <property type="match status" value="1"/>
</dbReference>
<dbReference type="SMART" id="SM00388">
    <property type="entry name" value="HisKA"/>
    <property type="match status" value="1"/>
</dbReference>
<proteinExistence type="predicted"/>
<dbReference type="GO" id="GO:0000155">
    <property type="term" value="F:phosphorelay sensor kinase activity"/>
    <property type="evidence" value="ECO:0007669"/>
    <property type="project" value="InterPro"/>
</dbReference>
<keyword evidence="5" id="KW-0472">Membrane</keyword>
<dbReference type="InterPro" id="IPR036890">
    <property type="entry name" value="HATPase_C_sf"/>
</dbReference>
<feature type="transmembrane region" description="Helical" evidence="5">
    <location>
        <begin position="797"/>
        <end position="817"/>
    </location>
</feature>
<keyword evidence="8" id="KW-1185">Reference proteome</keyword>
<dbReference type="PRINTS" id="PR00344">
    <property type="entry name" value="BCTRLSENSOR"/>
</dbReference>
<dbReference type="CDD" id="cd00082">
    <property type="entry name" value="HisKA"/>
    <property type="match status" value="1"/>
</dbReference>
<dbReference type="PANTHER" id="PTHR43547">
    <property type="entry name" value="TWO-COMPONENT HISTIDINE KINASE"/>
    <property type="match status" value="1"/>
</dbReference>
<comment type="caution">
    <text evidence="7">The sequence shown here is derived from an EMBL/GenBank/DDBJ whole genome shotgun (WGS) entry which is preliminary data.</text>
</comment>
<evidence type="ECO:0000313" key="8">
    <source>
        <dbReference type="Proteomes" id="UP000642920"/>
    </source>
</evidence>
<evidence type="ECO:0000256" key="3">
    <source>
        <dbReference type="ARBA" id="ARBA00022553"/>
    </source>
</evidence>
<dbReference type="Gene3D" id="1.10.287.130">
    <property type="match status" value="1"/>
</dbReference>
<gene>
    <name evidence="7" type="ORF">JKP34_05200</name>
</gene>
<dbReference type="InterPro" id="IPR036097">
    <property type="entry name" value="HisK_dim/P_sf"/>
</dbReference>
<reference evidence="7" key="1">
    <citation type="submission" date="2021-01" db="EMBL/GenBank/DDBJ databases">
        <title>Marivirga sp. nov., isolated from intertidal surface sediments.</title>
        <authorList>
            <person name="Zhang M."/>
        </authorList>
    </citation>
    <scope>NUCLEOTIDE SEQUENCE</scope>
    <source>
        <strain evidence="7">SM1354</strain>
    </source>
</reference>
<evidence type="ECO:0000256" key="1">
    <source>
        <dbReference type="ARBA" id="ARBA00000085"/>
    </source>
</evidence>
<dbReference type="Pfam" id="PF07494">
    <property type="entry name" value="Reg_prop"/>
    <property type="match status" value="5"/>
</dbReference>
<keyword evidence="5" id="KW-1133">Transmembrane helix</keyword>
<dbReference type="InterPro" id="IPR003661">
    <property type="entry name" value="HisK_dim/P_dom"/>
</dbReference>
<dbReference type="InterPro" id="IPR015943">
    <property type="entry name" value="WD40/YVTN_repeat-like_dom_sf"/>
</dbReference>
<evidence type="ECO:0000313" key="7">
    <source>
        <dbReference type="EMBL" id="MBL0764637.1"/>
    </source>
</evidence>
<keyword evidence="5" id="KW-0812">Transmembrane</keyword>
<dbReference type="Proteomes" id="UP000642920">
    <property type="component" value="Unassembled WGS sequence"/>
</dbReference>